<protein>
    <submittedName>
        <fullName evidence="1">Uncharacterized protein</fullName>
    </submittedName>
</protein>
<accession>X0V8Q8</accession>
<sequence>PALENSTILTYQKSGSWEDPTVLGDYSALDYGNGTYLYTFSETIPGNQVPVRVQTHDFRGVFVQAEATLTEG</sequence>
<proteinExistence type="predicted"/>
<reference evidence="1" key="1">
    <citation type="journal article" date="2014" name="Front. Microbiol.">
        <title>High frequency of phylogenetically diverse reductive dehalogenase-homologous genes in deep subseafloor sedimentary metagenomes.</title>
        <authorList>
            <person name="Kawai M."/>
            <person name="Futagami T."/>
            <person name="Toyoda A."/>
            <person name="Takaki Y."/>
            <person name="Nishi S."/>
            <person name="Hori S."/>
            <person name="Arai W."/>
            <person name="Tsubouchi T."/>
            <person name="Morono Y."/>
            <person name="Uchiyama I."/>
            <person name="Ito T."/>
            <person name="Fujiyama A."/>
            <person name="Inagaki F."/>
            <person name="Takami H."/>
        </authorList>
    </citation>
    <scope>NUCLEOTIDE SEQUENCE</scope>
    <source>
        <strain evidence="1">Expedition CK06-06</strain>
    </source>
</reference>
<organism evidence="1">
    <name type="scientific">marine sediment metagenome</name>
    <dbReference type="NCBI Taxonomy" id="412755"/>
    <lineage>
        <taxon>unclassified sequences</taxon>
        <taxon>metagenomes</taxon>
        <taxon>ecological metagenomes</taxon>
    </lineage>
</organism>
<feature type="non-terminal residue" evidence="1">
    <location>
        <position position="1"/>
    </location>
</feature>
<name>X0V8Q8_9ZZZZ</name>
<evidence type="ECO:0000313" key="1">
    <source>
        <dbReference type="EMBL" id="GAG14545.1"/>
    </source>
</evidence>
<dbReference type="EMBL" id="BARS01036296">
    <property type="protein sequence ID" value="GAG14545.1"/>
    <property type="molecule type" value="Genomic_DNA"/>
</dbReference>
<dbReference type="AlphaFoldDB" id="X0V8Q8"/>
<comment type="caution">
    <text evidence="1">The sequence shown here is derived from an EMBL/GenBank/DDBJ whole genome shotgun (WGS) entry which is preliminary data.</text>
</comment>
<gene>
    <name evidence="1" type="ORF">S01H1_55812</name>
</gene>